<evidence type="ECO:0000313" key="2">
    <source>
        <dbReference type="Proteomes" id="UP000054567"/>
    </source>
</evidence>
<reference evidence="2" key="2">
    <citation type="journal article" date="2009" name="Genome Res.">
        <title>Comparative genomic analyses of the human fungal pathogens Coccidioides and their relatives.</title>
        <authorList>
            <person name="Sharpton T.J."/>
            <person name="Stajich J.E."/>
            <person name="Rounsley S.D."/>
            <person name="Gardner M.J."/>
            <person name="Wortman J.R."/>
            <person name="Jordar V.S."/>
            <person name="Maiti R."/>
            <person name="Kodira C.D."/>
            <person name="Neafsey D.E."/>
            <person name="Zeng Q."/>
            <person name="Hung C.-Y."/>
            <person name="McMahan C."/>
            <person name="Muszewska A."/>
            <person name="Grynberg M."/>
            <person name="Mandel M.A."/>
            <person name="Kellner E.M."/>
            <person name="Barker B.M."/>
            <person name="Galgiani J.N."/>
            <person name="Orbach M.J."/>
            <person name="Kirkland T.N."/>
            <person name="Cole G.T."/>
            <person name="Henn M.R."/>
            <person name="Birren B.W."/>
            <person name="Taylor J.W."/>
        </authorList>
    </citation>
    <scope>NUCLEOTIDE SEQUENCE [LARGE SCALE GENOMIC DNA]</scope>
    <source>
        <strain evidence="2">RMSCC 3488</strain>
    </source>
</reference>
<gene>
    <name evidence="1" type="ORF">CPAG_08185</name>
</gene>
<dbReference type="Gene3D" id="1.10.8.80">
    <property type="entry name" value="Magnesium chelatase subunit I, C-Terminal domain"/>
    <property type="match status" value="1"/>
</dbReference>
<dbReference type="Proteomes" id="UP000054567">
    <property type="component" value="Unassembled WGS sequence"/>
</dbReference>
<evidence type="ECO:0000313" key="1">
    <source>
        <dbReference type="EMBL" id="KMM71885.1"/>
    </source>
</evidence>
<dbReference type="OrthoDB" id="5582146at2759"/>
<dbReference type="EMBL" id="DS268113">
    <property type="protein sequence ID" value="KMM71885.1"/>
    <property type="molecule type" value="Genomic_DNA"/>
</dbReference>
<dbReference type="PANTHER" id="PTHR11603">
    <property type="entry name" value="AAA FAMILY ATPASE"/>
    <property type="match status" value="1"/>
</dbReference>
<proteinExistence type="predicted"/>
<evidence type="ECO:0008006" key="3">
    <source>
        <dbReference type="Google" id="ProtNLM"/>
    </source>
</evidence>
<sequence>MADNTELYDKLEDLSDLEIALLLCLVSQEHGIIDTDPEAIDDLGRELSLIVENTFGLSNVVFDGSPHTSLEEFSNAILTPERDRNESRRSRYSQSSADVDGYFETVSFYSDVTSRDKHKSRLRQSYLDDRKVVNVIIAKRFDQTPDEVQVQALELIRLKRIFTRTAVHNTPKTFLFIPLVAANGKPLSSLLNKHLNDHIFVSHFHDAMDGFANLEDDSGWISDGAASSLSVVRPSSHLSPSIHRPRPILEEEITILRRLGDSVTISADMTCYLHNFIVFLRLHRGVSGGISAASTCHFQTLARFLAPLQRLDCLVPSLVAIAAKKAYRHRIVVARPKDDRSLLYGSSLAAARSVLADLTPESIIEEVLTEVEAPL</sequence>
<dbReference type="AlphaFoldDB" id="A0A0J6FQZ7"/>
<dbReference type="PANTHER" id="PTHR11603:SF132">
    <property type="entry name" value="C2H2-TYPE DOMAIN-CONTAINING PROTEIN"/>
    <property type="match status" value="1"/>
</dbReference>
<dbReference type="VEuPathDB" id="FungiDB:CPAG_08185"/>
<protein>
    <recommendedName>
        <fullName evidence="3">Magnesium chelatase</fullName>
    </recommendedName>
</protein>
<dbReference type="InterPro" id="IPR052041">
    <property type="entry name" value="Nucleic_acid_metab_PIN/TRAM"/>
</dbReference>
<reference evidence="1 2" key="1">
    <citation type="submission" date="2007-06" db="EMBL/GenBank/DDBJ databases">
        <title>The Genome Sequence of Coccidioides posadasii RMSCC_3488.</title>
        <authorList>
            <consortium name="Coccidioides Genome Resources Consortium"/>
            <consortium name="The Broad Institute Genome Sequencing Platform"/>
            <person name="Henn M.R."/>
            <person name="Sykes S."/>
            <person name="Young S."/>
            <person name="Jaffe D."/>
            <person name="Berlin A."/>
            <person name="Alvarez P."/>
            <person name="Butler J."/>
            <person name="Gnerre S."/>
            <person name="Grabherr M."/>
            <person name="Mauceli E."/>
            <person name="Brockman W."/>
            <person name="Kodira C."/>
            <person name="Alvarado L."/>
            <person name="Zeng Q."/>
            <person name="Crawford M."/>
            <person name="Antoine C."/>
            <person name="Devon K."/>
            <person name="Galgiani J."/>
            <person name="Orsborn K."/>
            <person name="Lewis M.L."/>
            <person name="Nusbaum C."/>
            <person name="Galagan J."/>
            <person name="Birren B."/>
        </authorList>
    </citation>
    <scope>NUCLEOTIDE SEQUENCE [LARGE SCALE GENOMIC DNA]</scope>
    <source>
        <strain evidence="1 2">RMSCC 3488</strain>
    </source>
</reference>
<accession>A0A0J6FQZ7</accession>
<name>A0A0J6FQZ7_COCPO</name>
<organism evidence="1 2">
    <name type="scientific">Coccidioides posadasii RMSCC 3488</name>
    <dbReference type="NCBI Taxonomy" id="454284"/>
    <lineage>
        <taxon>Eukaryota</taxon>
        <taxon>Fungi</taxon>
        <taxon>Dikarya</taxon>
        <taxon>Ascomycota</taxon>
        <taxon>Pezizomycotina</taxon>
        <taxon>Eurotiomycetes</taxon>
        <taxon>Eurotiomycetidae</taxon>
        <taxon>Onygenales</taxon>
        <taxon>Onygenaceae</taxon>
        <taxon>Coccidioides</taxon>
    </lineage>
</organism>
<reference evidence="2" key="3">
    <citation type="journal article" date="2010" name="Genome Res.">
        <title>Population genomic sequencing of Coccidioides fungi reveals recent hybridization and transposon control.</title>
        <authorList>
            <person name="Neafsey D.E."/>
            <person name="Barker B.M."/>
            <person name="Sharpton T.J."/>
            <person name="Stajich J.E."/>
            <person name="Park D.J."/>
            <person name="Whiston E."/>
            <person name="Hung C.-Y."/>
            <person name="McMahan C."/>
            <person name="White J."/>
            <person name="Sykes S."/>
            <person name="Heiman D."/>
            <person name="Young S."/>
            <person name="Zeng Q."/>
            <person name="Abouelleil A."/>
            <person name="Aftuck L."/>
            <person name="Bessette D."/>
            <person name="Brown A."/>
            <person name="FitzGerald M."/>
            <person name="Lui A."/>
            <person name="Macdonald J.P."/>
            <person name="Priest M."/>
            <person name="Orbach M.J."/>
            <person name="Galgiani J.N."/>
            <person name="Kirkland T.N."/>
            <person name="Cole G.T."/>
            <person name="Birren B.W."/>
            <person name="Henn M.R."/>
            <person name="Taylor J.W."/>
            <person name="Rounsley S.D."/>
        </authorList>
    </citation>
    <scope>NUCLEOTIDE SEQUENCE [LARGE SCALE GENOMIC DNA]</scope>
    <source>
        <strain evidence="2">RMSCC 3488</strain>
    </source>
</reference>